<accession>A0A9D2K2C8</accession>
<gene>
    <name evidence="3" type="ORF">H9723_08125</name>
</gene>
<reference evidence="3" key="2">
    <citation type="submission" date="2021-04" db="EMBL/GenBank/DDBJ databases">
        <authorList>
            <person name="Gilroy R."/>
        </authorList>
    </citation>
    <scope>NUCLEOTIDE SEQUENCE</scope>
    <source>
        <strain evidence="3">CHK196-3914</strain>
    </source>
</reference>
<proteinExistence type="predicted"/>
<evidence type="ECO:0000256" key="2">
    <source>
        <dbReference type="SAM" id="SignalP"/>
    </source>
</evidence>
<dbReference type="InterPro" id="IPR010380">
    <property type="entry name" value="DUF975"/>
</dbReference>
<sequence>MWKRKVMKKKARISMKQNYWRMISVCFLAAMLAGAYPSSTTFLGSQALIPSIERRVSAPFASEDTNSEVITEIVRRLFHGTFISDFMASPASFLADILVDLGSTSTSAFFSLLRAVNNFLTESWDISTFLLILGVIVSLLYHFFISNMLLVGERRYFLEAHSYRQAPISKIFFLYKLRCIAGPAWILFCRTVFQLLWGLTIVGGVIKYYEYRMIPFILAENPKISRRDAFFLSRQLMQHSKWKMFKMHVSFIGWKLLSLLTFGILDLVFVNPYMSASEAELYLTLRRNYVLSRSPRYEFLNDSYLEHVPSEDELLISKALYDDSRGPYTKISYFNPEQYPVFLFSVQPPFKAVRSPARAVRKYDFLSLVFLFHVFSILGWLAETAVHLLANGTLSDSFDPFLPWLPLYGIYGTIIILFIKKLSDRPVLVFLVNFLVYTVEEYAASLLIESALGLQPWDYSGYFLNLSGRVYVGGSVSVALFGCAFLYYIAPRCADHFLKLKKIWRFLLC</sequence>
<evidence type="ECO:0000256" key="1">
    <source>
        <dbReference type="SAM" id="Phobius"/>
    </source>
</evidence>
<feature type="transmembrane region" description="Helical" evidence="1">
    <location>
        <begin position="401"/>
        <end position="419"/>
    </location>
</feature>
<reference evidence="3" key="1">
    <citation type="journal article" date="2021" name="PeerJ">
        <title>Extensive microbial diversity within the chicken gut microbiome revealed by metagenomics and culture.</title>
        <authorList>
            <person name="Gilroy R."/>
            <person name="Ravi A."/>
            <person name="Getino M."/>
            <person name="Pursley I."/>
            <person name="Horton D.L."/>
            <person name="Alikhan N.F."/>
            <person name="Baker D."/>
            <person name="Gharbi K."/>
            <person name="Hall N."/>
            <person name="Watson M."/>
            <person name="Adriaenssens E.M."/>
            <person name="Foster-Nyarko E."/>
            <person name="Jarju S."/>
            <person name="Secka A."/>
            <person name="Antonio M."/>
            <person name="Oren A."/>
            <person name="Chaudhuri R.R."/>
            <person name="La Ragione R."/>
            <person name="Hildebrand F."/>
            <person name="Pallen M.J."/>
        </authorList>
    </citation>
    <scope>NUCLEOTIDE SEQUENCE</scope>
    <source>
        <strain evidence="3">CHK196-3914</strain>
    </source>
</reference>
<keyword evidence="1" id="KW-0812">Transmembrane</keyword>
<dbReference type="InterPro" id="IPR010540">
    <property type="entry name" value="CmpB_TMEM229"/>
</dbReference>
<dbReference type="PANTHER" id="PTHR40076:SF1">
    <property type="entry name" value="MEMBRANE PROTEIN"/>
    <property type="match status" value="1"/>
</dbReference>
<dbReference type="Pfam" id="PF06161">
    <property type="entry name" value="DUF975"/>
    <property type="match status" value="1"/>
</dbReference>
<feature type="chain" id="PRO_5038910236" evidence="2">
    <location>
        <begin position="36"/>
        <end position="509"/>
    </location>
</feature>
<dbReference type="AlphaFoldDB" id="A0A9D2K2C8"/>
<dbReference type="Pfam" id="PF06541">
    <property type="entry name" value="ABC_trans_CmpB"/>
    <property type="match status" value="1"/>
</dbReference>
<keyword evidence="2" id="KW-0732">Signal</keyword>
<feature type="transmembrane region" description="Helical" evidence="1">
    <location>
        <begin position="426"/>
        <end position="448"/>
    </location>
</feature>
<feature type="transmembrane region" description="Helical" evidence="1">
    <location>
        <begin position="363"/>
        <end position="381"/>
    </location>
</feature>
<dbReference type="EMBL" id="DXAY01000187">
    <property type="protein sequence ID" value="HIZ75188.1"/>
    <property type="molecule type" value="Genomic_DNA"/>
</dbReference>
<keyword evidence="1" id="KW-0472">Membrane</keyword>
<dbReference type="Proteomes" id="UP000824116">
    <property type="component" value="Unassembled WGS sequence"/>
</dbReference>
<feature type="signal peptide" evidence="2">
    <location>
        <begin position="1"/>
        <end position="35"/>
    </location>
</feature>
<feature type="non-terminal residue" evidence="3">
    <location>
        <position position="509"/>
    </location>
</feature>
<protein>
    <submittedName>
        <fullName evidence="3">DUF975 family protein</fullName>
    </submittedName>
</protein>
<keyword evidence="1" id="KW-1133">Transmembrane helix</keyword>
<name>A0A9D2K2C8_9FIRM</name>
<dbReference type="PANTHER" id="PTHR40076">
    <property type="entry name" value="MEMBRANE PROTEIN-RELATED"/>
    <property type="match status" value="1"/>
</dbReference>
<feature type="transmembrane region" description="Helical" evidence="1">
    <location>
        <begin position="184"/>
        <end position="206"/>
    </location>
</feature>
<feature type="transmembrane region" description="Helical" evidence="1">
    <location>
        <begin position="468"/>
        <end position="490"/>
    </location>
</feature>
<feature type="transmembrane region" description="Helical" evidence="1">
    <location>
        <begin position="251"/>
        <end position="270"/>
    </location>
</feature>
<evidence type="ECO:0000313" key="4">
    <source>
        <dbReference type="Proteomes" id="UP000824116"/>
    </source>
</evidence>
<comment type="caution">
    <text evidence="3">The sequence shown here is derived from an EMBL/GenBank/DDBJ whole genome shotgun (WGS) entry which is preliminary data.</text>
</comment>
<organism evidence="3 4">
    <name type="scientific">Candidatus Mediterraneibacter stercoravium</name>
    <dbReference type="NCBI Taxonomy" id="2838685"/>
    <lineage>
        <taxon>Bacteria</taxon>
        <taxon>Bacillati</taxon>
        <taxon>Bacillota</taxon>
        <taxon>Clostridia</taxon>
        <taxon>Lachnospirales</taxon>
        <taxon>Lachnospiraceae</taxon>
        <taxon>Mediterraneibacter</taxon>
    </lineage>
</organism>
<evidence type="ECO:0000313" key="3">
    <source>
        <dbReference type="EMBL" id="HIZ75188.1"/>
    </source>
</evidence>
<feature type="transmembrane region" description="Helical" evidence="1">
    <location>
        <begin position="126"/>
        <end position="145"/>
    </location>
</feature>